<accession>A0ABR3W4P2</accession>
<dbReference type="PANTHER" id="PTHR46411:SF2">
    <property type="entry name" value="AAA+ ATPASE DOMAIN-CONTAINING PROTEIN"/>
    <property type="match status" value="1"/>
</dbReference>
<feature type="compositionally biased region" description="Basic residues" evidence="1">
    <location>
        <begin position="259"/>
        <end position="270"/>
    </location>
</feature>
<dbReference type="InterPro" id="IPR003593">
    <property type="entry name" value="AAA+_ATPase"/>
</dbReference>
<feature type="compositionally biased region" description="Low complexity" evidence="1">
    <location>
        <begin position="275"/>
        <end position="289"/>
    </location>
</feature>
<dbReference type="Pfam" id="PF00004">
    <property type="entry name" value="AAA"/>
    <property type="match status" value="1"/>
</dbReference>
<evidence type="ECO:0000313" key="4">
    <source>
        <dbReference type="Proteomes" id="UP001583177"/>
    </source>
</evidence>
<dbReference type="PANTHER" id="PTHR46411">
    <property type="entry name" value="FAMILY ATPASE, PUTATIVE-RELATED"/>
    <property type="match status" value="1"/>
</dbReference>
<comment type="caution">
    <text evidence="3">The sequence shown here is derived from an EMBL/GenBank/DDBJ whole genome shotgun (WGS) entry which is preliminary data.</text>
</comment>
<feature type="domain" description="AAA+ ATPase" evidence="2">
    <location>
        <begin position="27"/>
        <end position="202"/>
    </location>
</feature>
<protein>
    <recommendedName>
        <fullName evidence="2">AAA+ ATPase domain-containing protein</fullName>
    </recommendedName>
</protein>
<feature type="region of interest" description="Disordered" evidence="1">
    <location>
        <begin position="239"/>
        <end position="302"/>
    </location>
</feature>
<name>A0ABR3W4P2_9PEZI</name>
<dbReference type="Gene3D" id="3.40.50.300">
    <property type="entry name" value="P-loop containing nucleotide triphosphate hydrolases"/>
    <property type="match status" value="1"/>
</dbReference>
<gene>
    <name evidence="3" type="ORF">Daus18300_011964</name>
</gene>
<feature type="compositionally biased region" description="Acidic residues" evidence="1">
    <location>
        <begin position="242"/>
        <end position="253"/>
    </location>
</feature>
<evidence type="ECO:0000256" key="1">
    <source>
        <dbReference type="SAM" id="MobiDB-lite"/>
    </source>
</evidence>
<dbReference type="SUPFAM" id="SSF52540">
    <property type="entry name" value="P-loop containing nucleoside triphosphate hydrolases"/>
    <property type="match status" value="1"/>
</dbReference>
<dbReference type="EMBL" id="JAWRVE010000154">
    <property type="protein sequence ID" value="KAL1852882.1"/>
    <property type="molecule type" value="Genomic_DNA"/>
</dbReference>
<keyword evidence="4" id="KW-1185">Reference proteome</keyword>
<reference evidence="3 4" key="1">
    <citation type="journal article" date="2024" name="IMA Fungus">
        <title>IMA Genome - F19 : A genome assembly and annotation guide to empower mycologists, including annotated draft genome sequences of Ceratocystis pirilliformis, Diaporthe australafricana, Fusarium ophioides, Paecilomyces lecythidis, and Sporothrix stenoceras.</title>
        <authorList>
            <person name="Aylward J."/>
            <person name="Wilson A.M."/>
            <person name="Visagie C.M."/>
            <person name="Spraker J."/>
            <person name="Barnes I."/>
            <person name="Buitendag C."/>
            <person name="Ceriani C."/>
            <person name="Del Mar Angel L."/>
            <person name="du Plessis D."/>
            <person name="Fuchs T."/>
            <person name="Gasser K."/>
            <person name="Kramer D."/>
            <person name="Li W."/>
            <person name="Munsamy K."/>
            <person name="Piso A."/>
            <person name="Price J.L."/>
            <person name="Sonnekus B."/>
            <person name="Thomas C."/>
            <person name="van der Nest A."/>
            <person name="van Dijk A."/>
            <person name="van Heerden A."/>
            <person name="van Vuuren N."/>
            <person name="Yilmaz N."/>
            <person name="Duong T.A."/>
            <person name="van der Merwe N.A."/>
            <person name="Wingfield M.J."/>
            <person name="Wingfield B.D."/>
        </authorList>
    </citation>
    <scope>NUCLEOTIDE SEQUENCE [LARGE SCALE GENOMIC DNA]</scope>
    <source>
        <strain evidence="3 4">CMW 18300</strain>
    </source>
</reference>
<dbReference type="InterPro" id="IPR027417">
    <property type="entry name" value="P-loop_NTPase"/>
</dbReference>
<sequence>MSGPRDSSGSDLNGVLSSVDLVQGKGKGLIILLHGEPGVGKTSTAECVAAHTQRPLFPITCGDIGHLPEDVEANLEQNFQLAHKWGCVLLLDEAEVGKIDTAFKSRIHLTLYYRRLNKVQTLQIWENNLRRVDKEFAKENKKLLFDEEKILKYAETHFKGLKKSKSLSTAIAIATYEAREKGLDSSQGGDTGDQTVVTRLGVAHFKKVAKSARQFDEYLIELNSGSNDSELAKMHTLRHDEFEESGSDGDNSEGESRERHKKRKTSKRGKKGDTSSESGSDASSSSSDSGESKPKKKRRKRQ</sequence>
<dbReference type="InterPro" id="IPR056599">
    <property type="entry name" value="AAA_lid_fung"/>
</dbReference>
<dbReference type="Pfam" id="PF23232">
    <property type="entry name" value="AAA_lid_13"/>
    <property type="match status" value="1"/>
</dbReference>
<proteinExistence type="predicted"/>
<evidence type="ECO:0000313" key="3">
    <source>
        <dbReference type="EMBL" id="KAL1852882.1"/>
    </source>
</evidence>
<dbReference type="SMART" id="SM00382">
    <property type="entry name" value="AAA"/>
    <property type="match status" value="1"/>
</dbReference>
<dbReference type="InterPro" id="IPR003959">
    <property type="entry name" value="ATPase_AAA_core"/>
</dbReference>
<dbReference type="Proteomes" id="UP001583177">
    <property type="component" value="Unassembled WGS sequence"/>
</dbReference>
<evidence type="ECO:0000259" key="2">
    <source>
        <dbReference type="SMART" id="SM00382"/>
    </source>
</evidence>
<organism evidence="3 4">
    <name type="scientific">Diaporthe australafricana</name>
    <dbReference type="NCBI Taxonomy" id="127596"/>
    <lineage>
        <taxon>Eukaryota</taxon>
        <taxon>Fungi</taxon>
        <taxon>Dikarya</taxon>
        <taxon>Ascomycota</taxon>
        <taxon>Pezizomycotina</taxon>
        <taxon>Sordariomycetes</taxon>
        <taxon>Sordariomycetidae</taxon>
        <taxon>Diaporthales</taxon>
        <taxon>Diaporthaceae</taxon>
        <taxon>Diaporthe</taxon>
    </lineage>
</organism>